<feature type="compositionally biased region" description="Polar residues" evidence="2">
    <location>
        <begin position="517"/>
        <end position="529"/>
    </location>
</feature>
<feature type="compositionally biased region" description="Acidic residues" evidence="2">
    <location>
        <begin position="1124"/>
        <end position="1152"/>
    </location>
</feature>
<feature type="region of interest" description="Disordered" evidence="2">
    <location>
        <begin position="1423"/>
        <end position="1442"/>
    </location>
</feature>
<feature type="compositionally biased region" description="Low complexity" evidence="2">
    <location>
        <begin position="1048"/>
        <end position="1058"/>
    </location>
</feature>
<feature type="region of interest" description="Disordered" evidence="2">
    <location>
        <begin position="1014"/>
        <end position="1058"/>
    </location>
</feature>
<dbReference type="Pfam" id="PF07727">
    <property type="entry name" value="RVT_2"/>
    <property type="match status" value="1"/>
</dbReference>
<feature type="compositionally biased region" description="Acidic residues" evidence="2">
    <location>
        <begin position="1159"/>
        <end position="1173"/>
    </location>
</feature>
<organism evidence="4">
    <name type="scientific">Tanacetum cinerariifolium</name>
    <name type="common">Dalmatian daisy</name>
    <name type="synonym">Chrysanthemum cinerariifolium</name>
    <dbReference type="NCBI Taxonomy" id="118510"/>
    <lineage>
        <taxon>Eukaryota</taxon>
        <taxon>Viridiplantae</taxon>
        <taxon>Streptophyta</taxon>
        <taxon>Embryophyta</taxon>
        <taxon>Tracheophyta</taxon>
        <taxon>Spermatophyta</taxon>
        <taxon>Magnoliopsida</taxon>
        <taxon>eudicotyledons</taxon>
        <taxon>Gunneridae</taxon>
        <taxon>Pentapetalae</taxon>
        <taxon>asterids</taxon>
        <taxon>campanulids</taxon>
        <taxon>Asterales</taxon>
        <taxon>Asteraceae</taxon>
        <taxon>Asteroideae</taxon>
        <taxon>Anthemideae</taxon>
        <taxon>Anthemidinae</taxon>
        <taxon>Tanacetum</taxon>
    </lineage>
</organism>
<evidence type="ECO:0000256" key="2">
    <source>
        <dbReference type="SAM" id="MobiDB-lite"/>
    </source>
</evidence>
<accession>A0A6L2LI58</accession>
<proteinExistence type="predicted"/>
<evidence type="ECO:0000259" key="3">
    <source>
        <dbReference type="Pfam" id="PF07727"/>
    </source>
</evidence>
<feature type="domain" description="Reverse transcriptase Ty1/copia-type" evidence="3">
    <location>
        <begin position="613"/>
        <end position="691"/>
    </location>
</feature>
<gene>
    <name evidence="4" type="ORF">Tci_032685</name>
</gene>
<feature type="region of interest" description="Disordered" evidence="2">
    <location>
        <begin position="1349"/>
        <end position="1405"/>
    </location>
</feature>
<sequence length="1679" mass="190931">MMLDSIDNGLLVYLIVEENGQTRPKKYFELTKAQQLQDDCDVQAMNIILHGLPPNVYQEEDPIEYINKAMVFLSTVGSRSPPSNNQLKTSSNLRNQATIQDGRVTVQQVQERQNQSYVGIGNRGIATTSKGNVAAVKAQEAGQKLDEEQLVFLANPGISEALVGKQIIPQNRTFQTDDLDAYDSDCDDLSSAKAVLMANLLSCDHVVLSKDTNPSAPNDLLVLSLVEQMIDHIAHLDKENQTNKIVNESLTTELERYKERIAIFEQRLNKEIDTFKETLSNNVKERESLSKTLTIFKTESKEKESKYIDKEIVLEKQNKELENIICKMYRSTQWIQPTLYDGSVIAKEHDVISVIDDEETLILEEESRSKMLDKQNDPISIEKKIKISPIDYSKLNKIKEVFGKHFVTQKELFAEQAFWLKHLSLSKTPITSHTLVRIEDPNELPKSIENSDLNAQLQEKVFTITALKNELRKLKEKIVVNTVVSKPNATLALGMFKLDIEPISPRLKNNRDAHEGSNATDVPSSSSLVNDRLSRLSSGPGLQVMTTATSNSGLVQNIIPQQPCNLPKRDDWDSLFQTLFDEYFNPSTIAVFIVPVAVAPRAIEIADSPVSTQEERINFKESFAPVARIEAIRIFIANAANKNMTIFQMDVKNAFINGELKEEVYVSQQEGFVDQEYPSHMYNLKKALYGAVDPTLFTQKARNDLLLVPSAERVKISSTNIGLETTVPQKEETLKVIIDVIKNSKCFKAFTISAYVLKIFMQQFWYTIKKVQDTDSYEFLLVNKKCIVNAEVFRTILDTCPIVEGVDITNVPDDDIALIFLIDLGYKGPLNRHTNMFVDHMYQPWRTLAAIMNKCLSGETASNDKLSKSVIDILWGMFNKENVNYLELIWEVLAYQIDHRKEKRSRPKSISQTEVEEAEAVRKFHATHQSSIRIIRDNEQVENGVVEPYFVRTEYQLADNFTKPLPRERFNFLIEKLGKDYQEYRLPILDVMLIDAIKRSKSYQVFIKYSTNQIPPKKSSDKVSKGKKTAKESQENVDVNQLRKRLQKSSGKSSKSVVIKDTLSTPKLKPTTLKTTLKGVPSLTLHEQEVTDIMKALKESKKTTRRQLCTEGSNEGSGSKLGGDEEDSEFSDDDNDDVEKDDKYDDVDDEGDDHVSDTQDADEEDDEIESNEDEIYKYKIRVRKDEDVEMKDAEVENLRKIPILVIPETTNLPPVPEIVTETPVLTVVPSPQVTRIISTVQQTPTPIPTPPVTTDALTIITAVHESDALSAVELRVTKLEKDTSELKNVDYSFKALVVLAIYQSMYANKSFNKNPANHRLYHALMEAFIEDESIMDKFVADIVKDYKGKHDDDEDPLAGPNQGNKTKRRRTKESESSKKPSSAKETPKGKTPAKGSKTSKSASAKELVEEPIAKVVMDDAIDDVDHNDNQPQDTSEPKIRKTLNNPLTFNDMLATPIDFSKYMLNGLKIENLTQDILLGYAFNLLKGYCYPFDLSKPLPLQGPPCHRTVAADYFFNNDLENLKTSDLKLFHLNGNVIVDFIVALRMFTRSLILKRHLEDLQLGVESYQKKLNITKPQKTFLEIEFKEPYTPSYDPPGIVYEDLDKQKRVLQADELYKFSDGTLKPVHDEIHHRVLDFRLDYNPKMPKRKWTAVDRKRSGLMIKLIDKQLREREIIRNLK</sequence>
<protein>
    <submittedName>
        <fullName evidence="4">Copia protein</fullName>
    </submittedName>
</protein>
<feature type="region of interest" description="Disordered" evidence="2">
    <location>
        <begin position="1098"/>
        <end position="1173"/>
    </location>
</feature>
<comment type="caution">
    <text evidence="4">The sequence shown here is derived from an EMBL/GenBank/DDBJ whole genome shotgun (WGS) entry which is preliminary data.</text>
</comment>
<dbReference type="EMBL" id="BKCJ010004381">
    <property type="protein sequence ID" value="GEU60707.1"/>
    <property type="molecule type" value="Genomic_DNA"/>
</dbReference>
<feature type="compositionally biased region" description="Low complexity" evidence="2">
    <location>
        <begin position="1379"/>
        <end position="1405"/>
    </location>
</feature>
<dbReference type="InterPro" id="IPR013103">
    <property type="entry name" value="RVT_2"/>
</dbReference>
<keyword evidence="1" id="KW-0175">Coiled coil</keyword>
<feature type="region of interest" description="Disordered" evidence="2">
    <location>
        <begin position="509"/>
        <end position="530"/>
    </location>
</feature>
<feature type="compositionally biased region" description="Polar residues" evidence="2">
    <location>
        <begin position="1106"/>
        <end position="1117"/>
    </location>
</feature>
<reference evidence="4" key="1">
    <citation type="journal article" date="2019" name="Sci. Rep.">
        <title>Draft genome of Tanacetum cinerariifolium, the natural source of mosquito coil.</title>
        <authorList>
            <person name="Yamashiro T."/>
            <person name="Shiraishi A."/>
            <person name="Satake H."/>
            <person name="Nakayama K."/>
        </authorList>
    </citation>
    <scope>NUCLEOTIDE SEQUENCE</scope>
</reference>
<name>A0A6L2LI58_TANCI</name>
<evidence type="ECO:0000256" key="1">
    <source>
        <dbReference type="SAM" id="Coils"/>
    </source>
</evidence>
<feature type="coiled-coil region" evidence="1">
    <location>
        <begin position="247"/>
        <end position="274"/>
    </location>
</feature>
<evidence type="ECO:0000313" key="4">
    <source>
        <dbReference type="EMBL" id="GEU60707.1"/>
    </source>
</evidence>
<feature type="compositionally biased region" description="Basic and acidic residues" evidence="2">
    <location>
        <begin position="1018"/>
        <end position="1034"/>
    </location>
</feature>